<dbReference type="GO" id="GO:0005737">
    <property type="term" value="C:cytoplasm"/>
    <property type="evidence" value="ECO:0007669"/>
    <property type="project" value="TreeGrafter"/>
</dbReference>
<proteinExistence type="predicted"/>
<comment type="caution">
    <text evidence="2">The sequence shown here is derived from an EMBL/GenBank/DDBJ whole genome shotgun (WGS) entry which is preliminary data.</text>
</comment>
<accession>A0A8H3C1Y9</accession>
<organism evidence="2 3">
    <name type="scientific">Rhizoctonia solani</name>
    <dbReference type="NCBI Taxonomy" id="456999"/>
    <lineage>
        <taxon>Eukaryota</taxon>
        <taxon>Fungi</taxon>
        <taxon>Dikarya</taxon>
        <taxon>Basidiomycota</taxon>
        <taxon>Agaricomycotina</taxon>
        <taxon>Agaricomycetes</taxon>
        <taxon>Cantharellales</taxon>
        <taxon>Ceratobasidiaceae</taxon>
        <taxon>Rhizoctonia</taxon>
    </lineage>
</organism>
<dbReference type="PROSITE" id="PS50234">
    <property type="entry name" value="VWFA"/>
    <property type="match status" value="1"/>
</dbReference>
<dbReference type="Proteomes" id="UP000663888">
    <property type="component" value="Unassembled WGS sequence"/>
</dbReference>
<reference evidence="2" key="1">
    <citation type="submission" date="2021-01" db="EMBL/GenBank/DDBJ databases">
        <authorList>
            <person name="Kaushik A."/>
        </authorList>
    </citation>
    <scope>NUCLEOTIDE SEQUENCE</scope>
    <source>
        <strain evidence="2">AG4-R118</strain>
    </source>
</reference>
<evidence type="ECO:0000313" key="3">
    <source>
        <dbReference type="Proteomes" id="UP000663888"/>
    </source>
</evidence>
<dbReference type="GO" id="GO:0004674">
    <property type="term" value="F:protein serine/threonine kinase activity"/>
    <property type="evidence" value="ECO:0007669"/>
    <property type="project" value="TreeGrafter"/>
</dbReference>
<evidence type="ECO:0000313" key="2">
    <source>
        <dbReference type="EMBL" id="CAE6469746.1"/>
    </source>
</evidence>
<evidence type="ECO:0000259" key="1">
    <source>
        <dbReference type="PROSITE" id="PS50234"/>
    </source>
</evidence>
<dbReference type="AlphaFoldDB" id="A0A8H3C1Y9"/>
<sequence length="466" mass="51349">MTYQSTPTTDGIYLIKVLSRNLFLESVLDDNPKLRLAAPSPNNNQKWNLTQVPNKVGVWKMTCVEGGAGITYRADKKVYRGYGYPYPHIGDSQEWSFIDRDETFSKIKLNDGLDCFDSCQPGSNHIHFYSDQKHPSSAPNQCYVFQLIPPENKPEIEPEPKKSLDVIFLQDSTGSQGPYIDGARNQINQICKNLLTLSTGQLAVEDLRFRLIAFRDHPPQDSTFVTRGYDFTNNPSTMASYLGGLTATGGGDGPEAQADALMEALNSPWKEGATKVVVLITDSPPHGLGELSDGFPGGCPCGYDPLQRARHFYEGLTRKTGGYVYNLGDPSGLTTVIVGCLLQEADSDTLVAHYQSAIRREANTGKHSPEEIARKLHEDLSNAKISHYSLNLDDMVEMTEEGEKNVQEWYEAANLAAAKGKIKAAPPNRIKPEYASGGAPASSMGKRPITLTQVEGIVRKSLYRKH</sequence>
<gene>
    <name evidence="2" type="ORF">RDB_LOCUS104955</name>
</gene>
<dbReference type="SUPFAM" id="SSF50370">
    <property type="entry name" value="Ricin B-like lectins"/>
    <property type="match status" value="1"/>
</dbReference>
<dbReference type="InterPro" id="IPR035992">
    <property type="entry name" value="Ricin_B-like_lectins"/>
</dbReference>
<dbReference type="PANTHER" id="PTHR47763">
    <property type="entry name" value="ALPHA-PROTEIN KINASE VWKA"/>
    <property type="match status" value="1"/>
</dbReference>
<name>A0A8H3C1Y9_9AGAM</name>
<protein>
    <recommendedName>
        <fullName evidence="1">VWFA domain-containing protein</fullName>
    </recommendedName>
</protein>
<dbReference type="Gene3D" id="3.40.50.410">
    <property type="entry name" value="von Willebrand factor, type A domain"/>
    <property type="match status" value="1"/>
</dbReference>
<dbReference type="InterPro" id="IPR036465">
    <property type="entry name" value="vWFA_dom_sf"/>
</dbReference>
<dbReference type="InterPro" id="IPR002035">
    <property type="entry name" value="VWF_A"/>
</dbReference>
<dbReference type="PANTHER" id="PTHR47763:SF1">
    <property type="entry name" value="DUF659 DOMAIN-CONTAINING PROTEIN"/>
    <property type="match status" value="1"/>
</dbReference>
<dbReference type="EMBL" id="CAJMWX010001133">
    <property type="protein sequence ID" value="CAE6469746.1"/>
    <property type="molecule type" value="Genomic_DNA"/>
</dbReference>
<feature type="domain" description="VWFA" evidence="1">
    <location>
        <begin position="165"/>
        <end position="339"/>
    </location>
</feature>
<dbReference type="InterPro" id="IPR052969">
    <property type="entry name" value="Thr-specific_kinase-like"/>
</dbReference>
<dbReference type="SUPFAM" id="SSF53300">
    <property type="entry name" value="vWA-like"/>
    <property type="match status" value="1"/>
</dbReference>